<accession>A0A7U2QZG2</accession>
<dbReference type="VEuPathDB" id="FungiDB:F9C07_1581274"/>
<reference evidence="3" key="1">
    <citation type="journal article" date="2021" name="G3 (Bethesda)">
        <title>Chromosome assembled and annotated genome sequence of Aspergillus flavus NRRL 3357.</title>
        <authorList>
            <person name="Skerker J.M."/>
            <person name="Pianalto K.M."/>
            <person name="Mondo S.J."/>
            <person name="Yang K."/>
            <person name="Arkin A.P."/>
            <person name="Keller N.P."/>
            <person name="Grigoriev I.V."/>
            <person name="Louise Glass N.L."/>
        </authorList>
    </citation>
    <scope>NUCLEOTIDE SEQUENCE [LARGE SCALE GENOMIC DNA]</scope>
    <source>
        <strain evidence="3">ATCC 200026 / FGSC A1120 / IAM 13836 / NRRL 3357 / JCM 12722 / SRRC 167</strain>
    </source>
</reference>
<name>A0A7U2QZG2_ASPFN</name>
<dbReference type="Proteomes" id="UP000596276">
    <property type="component" value="Chromosome 4"/>
</dbReference>
<organism evidence="2 3">
    <name type="scientific">Aspergillus flavus (strain ATCC 200026 / FGSC A1120 / IAM 13836 / NRRL 3357 / JCM 12722 / SRRC 167)</name>
    <dbReference type="NCBI Taxonomy" id="332952"/>
    <lineage>
        <taxon>Eukaryota</taxon>
        <taxon>Fungi</taxon>
        <taxon>Dikarya</taxon>
        <taxon>Ascomycota</taxon>
        <taxon>Pezizomycotina</taxon>
        <taxon>Eurotiomycetes</taxon>
        <taxon>Eurotiomycetidae</taxon>
        <taxon>Eurotiales</taxon>
        <taxon>Aspergillaceae</taxon>
        <taxon>Aspergillus</taxon>
        <taxon>Aspergillus subgen. Circumdati</taxon>
    </lineage>
</organism>
<evidence type="ECO:0000256" key="1">
    <source>
        <dbReference type="SAM" id="MobiDB-lite"/>
    </source>
</evidence>
<evidence type="ECO:0000313" key="3">
    <source>
        <dbReference type="Proteomes" id="UP000596276"/>
    </source>
</evidence>
<feature type="region of interest" description="Disordered" evidence="1">
    <location>
        <begin position="80"/>
        <end position="143"/>
    </location>
</feature>
<evidence type="ECO:0000313" key="2">
    <source>
        <dbReference type="EMBL" id="QRD90583.1"/>
    </source>
</evidence>
<dbReference type="VEuPathDB" id="FungiDB:AFLA_011867"/>
<feature type="compositionally biased region" description="Basic and acidic residues" evidence="1">
    <location>
        <begin position="83"/>
        <end position="97"/>
    </location>
</feature>
<sequence>MPKTPQPMVEPRRPDHRRRQTVIRKLRRLCDDYNAKVVIVMTEPNNRQWIYKTHDDVPGIQQAIFHPRNRNIYDFAVMNQTDEQGRQRQVTPHDRQKSSPQTAPPSTVRRWPRLMPPPRYRPDSPAGVRHGSPPTLPRYHRDF</sequence>
<gene>
    <name evidence="2" type="ORF">F9C07_1581274</name>
</gene>
<protein>
    <recommendedName>
        <fullName evidence="4">MADS-box domain-containing protein</fullName>
    </recommendedName>
</protein>
<dbReference type="EMBL" id="CP044618">
    <property type="protein sequence ID" value="QRD90583.1"/>
    <property type="molecule type" value="Genomic_DNA"/>
</dbReference>
<dbReference type="AlphaFoldDB" id="A0A7U2QZG2"/>
<keyword evidence="3" id="KW-1185">Reference proteome</keyword>
<evidence type="ECO:0008006" key="4">
    <source>
        <dbReference type="Google" id="ProtNLM"/>
    </source>
</evidence>
<proteinExistence type="predicted"/>